<proteinExistence type="predicted"/>
<dbReference type="InterPro" id="IPR005467">
    <property type="entry name" value="His_kinase_dom"/>
</dbReference>
<dbReference type="PROSITE" id="PS50109">
    <property type="entry name" value="HIS_KIN"/>
    <property type="match status" value="1"/>
</dbReference>
<evidence type="ECO:0000256" key="3">
    <source>
        <dbReference type="ARBA" id="ARBA00022777"/>
    </source>
</evidence>
<dbReference type="GO" id="GO:0000160">
    <property type="term" value="P:phosphorelay signal transduction system"/>
    <property type="evidence" value="ECO:0007669"/>
    <property type="project" value="UniProtKB-KW"/>
</dbReference>
<feature type="domain" description="Histidine kinase" evidence="7">
    <location>
        <begin position="614"/>
        <end position="833"/>
    </location>
</feature>
<dbReference type="PANTHER" id="PTHR43065">
    <property type="entry name" value="SENSOR HISTIDINE KINASE"/>
    <property type="match status" value="1"/>
</dbReference>
<dbReference type="SUPFAM" id="SSF55874">
    <property type="entry name" value="ATPase domain of HSP90 chaperone/DNA topoisomerase II/histidine kinase"/>
    <property type="match status" value="2"/>
</dbReference>
<keyword evidence="5" id="KW-0902">Two-component regulatory system</keyword>
<keyword evidence="1" id="KW-0808">Transferase</keyword>
<dbReference type="EMBL" id="VSSQ01000002">
    <property type="protein sequence ID" value="MPL56216.1"/>
    <property type="molecule type" value="Genomic_DNA"/>
</dbReference>
<evidence type="ECO:0000256" key="4">
    <source>
        <dbReference type="ARBA" id="ARBA00022840"/>
    </source>
</evidence>
<dbReference type="PANTHER" id="PTHR43065:SF46">
    <property type="entry name" value="C4-DICARBOXYLATE TRANSPORT SENSOR PROTEIN DCTB"/>
    <property type="match status" value="1"/>
</dbReference>
<dbReference type="CDD" id="cd00075">
    <property type="entry name" value="HATPase"/>
    <property type="match status" value="1"/>
</dbReference>
<dbReference type="AlphaFoldDB" id="A0A644SNP6"/>
<evidence type="ECO:0000313" key="8">
    <source>
        <dbReference type="EMBL" id="MPL56216.1"/>
    </source>
</evidence>
<dbReference type="PRINTS" id="PR00344">
    <property type="entry name" value="BCTRLSENSOR"/>
</dbReference>
<keyword evidence="4" id="KW-0067">ATP-binding</keyword>
<evidence type="ECO:0000256" key="2">
    <source>
        <dbReference type="ARBA" id="ARBA00022741"/>
    </source>
</evidence>
<dbReference type="InterPro" id="IPR003594">
    <property type="entry name" value="HATPase_dom"/>
</dbReference>
<accession>A0A644SNP6</accession>
<dbReference type="GO" id="GO:0016301">
    <property type="term" value="F:kinase activity"/>
    <property type="evidence" value="ECO:0007669"/>
    <property type="project" value="UniProtKB-KW"/>
</dbReference>
<keyword evidence="3" id="KW-0418">Kinase</keyword>
<dbReference type="Gene3D" id="3.30.565.10">
    <property type="entry name" value="Histidine kinase-like ATPase, C-terminal domain"/>
    <property type="match status" value="2"/>
</dbReference>
<evidence type="ECO:0000259" key="7">
    <source>
        <dbReference type="PROSITE" id="PS50109"/>
    </source>
</evidence>
<organism evidence="8">
    <name type="scientific">bioreactor metagenome</name>
    <dbReference type="NCBI Taxonomy" id="1076179"/>
    <lineage>
        <taxon>unclassified sequences</taxon>
        <taxon>metagenomes</taxon>
        <taxon>ecological metagenomes</taxon>
    </lineage>
</organism>
<evidence type="ECO:0000256" key="1">
    <source>
        <dbReference type="ARBA" id="ARBA00022679"/>
    </source>
</evidence>
<keyword evidence="6" id="KW-0175">Coiled coil</keyword>
<keyword evidence="2" id="KW-0547">Nucleotide-binding</keyword>
<feature type="coiled-coil region" evidence="6">
    <location>
        <begin position="544"/>
        <end position="581"/>
    </location>
</feature>
<evidence type="ECO:0000256" key="6">
    <source>
        <dbReference type="SAM" id="Coils"/>
    </source>
</evidence>
<reference evidence="8" key="1">
    <citation type="submission" date="2019-08" db="EMBL/GenBank/DDBJ databases">
        <authorList>
            <person name="Kucharzyk K."/>
            <person name="Murdoch R.W."/>
            <person name="Higgins S."/>
            <person name="Loffler F."/>
        </authorList>
    </citation>
    <scope>NUCLEOTIDE SEQUENCE</scope>
</reference>
<dbReference type="InterPro" id="IPR036890">
    <property type="entry name" value="HATPase_C_sf"/>
</dbReference>
<comment type="caution">
    <text evidence="8">The sequence shown here is derived from an EMBL/GenBank/DDBJ whole genome shotgun (WGS) entry which is preliminary data.</text>
</comment>
<dbReference type="GO" id="GO:0005524">
    <property type="term" value="F:ATP binding"/>
    <property type="evidence" value="ECO:0007669"/>
    <property type="project" value="UniProtKB-KW"/>
</dbReference>
<name>A0A644SNP6_9ZZZZ</name>
<dbReference type="Pfam" id="PF02518">
    <property type="entry name" value="HATPase_c"/>
    <property type="match status" value="1"/>
</dbReference>
<protein>
    <recommendedName>
        <fullName evidence="7">Histidine kinase domain-containing protein</fullName>
    </recommendedName>
</protein>
<dbReference type="SMART" id="SM00387">
    <property type="entry name" value="HATPase_c"/>
    <property type="match status" value="1"/>
</dbReference>
<gene>
    <name evidence="8" type="ORF">SDC9_01698</name>
</gene>
<sequence>MGYNKEENMEGNKYQFDITPHIVKQLGEQLVPDEITALLELIKNSYDADATYVTIEINTTGQYLKENLAYPNHNGFIVVEDDGFGMSENTIVKSWLLISYSEKREFKEKGSKTPEGRTPLGDKGLGRLSTQRLASICEIFTNENFKTGTHLAFDWKDFETEERLSHVKIQSETFNPKKPNGTKLILSNIKYPEAWKGTNLEKFKGQVSQLISPYKENRPFEVYISVNGISIDLEKSNEQLRDLATSRFKFKFDGKNIIIEGKSKLSKFRGNKKEEFFKFLAHDNGKKFGEFLKVKFPEYKLSTDENYFLEFEQTFSFEFDIPRLQTIVVQDNNRDKTIKANPGPFEGIIDEFNFDTWMSENEEVKDIFGQLSNYRTFAQNQSGIKIFRNGFAVLPYGIDGQDWLKLSESQTKTTFYDIRPSNVIGYFAIDESENRNLKEKTDRQGFISNPYSTNFYSLAYFIRDKINEYQRSIRRRYDDFLKEYATENTGIQTVTQSFNELNSISSSTDAVINQVATTQIVLNETVSEQESIVDEVENNPLFSSDENKKEYQKAKKLLERLKQLQDVFEKFEKIVDKTKNLRDVINILEPKIRILEEQLDDFSELASLGLTAESVSHEFATIAERLSEKAAFYSNKLKSKQLTDSDIYVLMEYINSTVNGLKIQLKHLDPALKYNKEKRNSISLSNLFLEEKEYYSNRFKKNEIDFSIKTINNFSIKINKGKFIQIVDNLLNNSEFWLIEKKQNEPNFKPEISITIDSPWVYISDNGYGITPSIENQIFEPFVTTKPKGKGRGLGLFIVQQLLDSSGCSIALEPEKNKLNRKYIFAINLSSIIE</sequence>
<dbReference type="InterPro" id="IPR004358">
    <property type="entry name" value="Sig_transdc_His_kin-like_C"/>
</dbReference>
<dbReference type="Pfam" id="PF13589">
    <property type="entry name" value="HATPase_c_3"/>
    <property type="match status" value="1"/>
</dbReference>
<evidence type="ECO:0000256" key="5">
    <source>
        <dbReference type="ARBA" id="ARBA00023012"/>
    </source>
</evidence>